<evidence type="ECO:0000256" key="2">
    <source>
        <dbReference type="ARBA" id="ARBA00022679"/>
    </source>
</evidence>
<organism evidence="4 5">
    <name type="scientific">Actinotignum urinale</name>
    <dbReference type="NCBI Taxonomy" id="190146"/>
    <lineage>
        <taxon>Bacteria</taxon>
        <taxon>Bacillati</taxon>
        <taxon>Actinomycetota</taxon>
        <taxon>Actinomycetes</taxon>
        <taxon>Actinomycetales</taxon>
        <taxon>Actinomycetaceae</taxon>
        <taxon>Actinotignum</taxon>
    </lineage>
</organism>
<evidence type="ECO:0000256" key="1">
    <source>
        <dbReference type="ARBA" id="ARBA00022603"/>
    </source>
</evidence>
<reference evidence="4 5" key="1">
    <citation type="submission" date="2023-10" db="EMBL/GenBank/DDBJ databases">
        <title>Whole Genome based description of the genera Actinobaculum and Actinotignum reveals a complex phylogenetic relationship within the species included in the genus Actinotignum.</title>
        <authorList>
            <person name="Jensen C.S."/>
            <person name="Dargis R."/>
            <person name="Kemp M."/>
            <person name="Christensen J.J."/>
        </authorList>
    </citation>
    <scope>NUCLEOTIDE SEQUENCE [LARGE SCALE GENOMIC DNA]</scope>
    <source>
        <strain evidence="4 5">SLA_B974</strain>
    </source>
</reference>
<dbReference type="PANTHER" id="PTHR33841">
    <property type="entry name" value="DNA METHYLTRANSFERASE YEEA-RELATED"/>
    <property type="match status" value="1"/>
</dbReference>
<dbReference type="Proteomes" id="UP001275049">
    <property type="component" value="Unassembled WGS sequence"/>
</dbReference>
<dbReference type="EMBL" id="JAWNGA010000004">
    <property type="protein sequence ID" value="MDY5132853.1"/>
    <property type="molecule type" value="Genomic_DNA"/>
</dbReference>
<protein>
    <recommendedName>
        <fullName evidence="6">SAM-dependent methyltransferase</fullName>
    </recommendedName>
</protein>
<accession>A0ABU5G6V1</accession>
<sequence length="488" mass="53968">MEVLNIPSDARVLEPTCGVGAFLQAAQELAPGSERVGLEINEVYVAEAGQWGRVTQANVFDNHVGETLSWDTDGPLFVVGNPPWVNSADLARMESGNIPKKENFKGAKGLDAMLGGSNFDVCECIILKMIKELAGQTFRLGMLCKTQVARNVIEHAHQVGIKINGSGIYPIDAKKWFNAGVDACFFMVSVDPHAPASYHANIYGDLFDPGETPAKAFGVVDGVMVSNVQRYAEVRQADGASPYMWRSGLKHDAAKVFELKAAPEPTTKAGEALDIEEQYLYPFLKSTDIFRGRHRELTKWVIVPQMKFGDNTDHLEHTAPRLWSYLTRNAEAVDGRKSSIYRNRPRFSVFGHGDYTFAPYKVVVSGLHKEPRFRLVSPLADKPVVMDDTCYLLPFEDGTEAAMVTAVLQSEPCVDLIESLVFWDSKRPITKKLLARLDLNRLPIDVDEVLGQALSVATEVGVEFDPTRAADMPGRFGQLDQESQNVLF</sequence>
<evidence type="ECO:0008006" key="6">
    <source>
        <dbReference type="Google" id="ProtNLM"/>
    </source>
</evidence>
<dbReference type="InterPro" id="IPR029063">
    <property type="entry name" value="SAM-dependent_MTases_sf"/>
</dbReference>
<evidence type="ECO:0000256" key="3">
    <source>
        <dbReference type="ARBA" id="ARBA00022691"/>
    </source>
</evidence>
<keyword evidence="3" id="KW-0949">S-adenosyl-L-methionine</keyword>
<dbReference type="Gene3D" id="3.40.50.150">
    <property type="entry name" value="Vaccinia Virus protein VP39"/>
    <property type="match status" value="1"/>
</dbReference>
<dbReference type="InterPro" id="IPR050953">
    <property type="entry name" value="N4_N6_ade-DNA_methylase"/>
</dbReference>
<dbReference type="PANTHER" id="PTHR33841:SF5">
    <property type="entry name" value="DNA METHYLASE (MODIFICATION METHYLASE) (METHYLTRANSFERASE)-RELATED"/>
    <property type="match status" value="1"/>
</dbReference>
<keyword evidence="2" id="KW-0808">Transferase</keyword>
<keyword evidence="1" id="KW-0489">Methyltransferase</keyword>
<evidence type="ECO:0000313" key="5">
    <source>
        <dbReference type="Proteomes" id="UP001275049"/>
    </source>
</evidence>
<comment type="caution">
    <text evidence="4">The sequence shown here is derived from an EMBL/GenBank/DDBJ whole genome shotgun (WGS) entry which is preliminary data.</text>
</comment>
<proteinExistence type="predicted"/>
<dbReference type="SUPFAM" id="SSF53335">
    <property type="entry name" value="S-adenosyl-L-methionine-dependent methyltransferases"/>
    <property type="match status" value="1"/>
</dbReference>
<gene>
    <name evidence="4" type="ORF">R6G86_03720</name>
</gene>
<name>A0ABU5G6V1_9ACTO</name>
<evidence type="ECO:0000313" key="4">
    <source>
        <dbReference type="EMBL" id="MDY5132853.1"/>
    </source>
</evidence>
<keyword evidence="5" id="KW-1185">Reference proteome</keyword>
<dbReference type="RefSeq" id="WP_320755100.1">
    <property type="nucleotide sequence ID" value="NZ_CP171105.1"/>
</dbReference>